<dbReference type="GO" id="GO:0015252">
    <property type="term" value="F:proton channel activity"/>
    <property type="evidence" value="ECO:0007669"/>
    <property type="project" value="InterPro"/>
</dbReference>
<evidence type="ECO:0000313" key="15">
    <source>
        <dbReference type="EMBL" id="KRN95481.1"/>
    </source>
</evidence>
<keyword evidence="8 13" id="KW-1133">Transmembrane helix</keyword>
<accession>A0A0R2L104</accession>
<sequence length="184" mass="21073">MLNKQRVEALTDAILAIIMTIMILEVKIPSEPSIHALGKVFIPMVAFTVSFFSLINLWLGHHDIFKRAQNITYGVFWVNMVLLFWVAAIPVATAWVAEYPWAAVPQALYCILGIGWGFLLAVLGWLVDVSEKPLPFPWRQIWRSSYWWLFSLILSFFIPYVALTLGIIRVVWVSIVISMPHKTN</sequence>
<evidence type="ECO:0000256" key="9">
    <source>
        <dbReference type="ARBA" id="ARBA00023065"/>
    </source>
</evidence>
<comment type="similarity">
    <text evidence="2">Belongs to the TMEM175 family.</text>
</comment>
<evidence type="ECO:0000256" key="4">
    <source>
        <dbReference type="ARBA" id="ARBA00022538"/>
    </source>
</evidence>
<dbReference type="Proteomes" id="UP000051139">
    <property type="component" value="Unassembled WGS sequence"/>
</dbReference>
<feature type="transmembrane region" description="Helical" evidence="13">
    <location>
        <begin position="9"/>
        <end position="28"/>
    </location>
</feature>
<dbReference type="Proteomes" id="UP000321429">
    <property type="component" value="Unassembled WGS sequence"/>
</dbReference>
<evidence type="ECO:0000256" key="1">
    <source>
        <dbReference type="ARBA" id="ARBA00004141"/>
    </source>
</evidence>
<keyword evidence="5 13" id="KW-0812">Transmembrane</keyword>
<evidence type="ECO:0000256" key="3">
    <source>
        <dbReference type="ARBA" id="ARBA00022448"/>
    </source>
</evidence>
<keyword evidence="11" id="KW-0407">Ion channel</keyword>
<gene>
    <name evidence="15" type="ORF">IV55_GL001942</name>
    <name evidence="14" type="ORF">LSI01_05660</name>
</gene>
<dbReference type="EMBL" id="BJUD01000006">
    <property type="protein sequence ID" value="GEK28255.1"/>
    <property type="molecule type" value="Genomic_DNA"/>
</dbReference>
<dbReference type="GO" id="GO:0005267">
    <property type="term" value="F:potassium channel activity"/>
    <property type="evidence" value="ECO:0007669"/>
    <property type="project" value="UniProtKB-KW"/>
</dbReference>
<evidence type="ECO:0000256" key="8">
    <source>
        <dbReference type="ARBA" id="ARBA00022989"/>
    </source>
</evidence>
<protein>
    <submittedName>
        <fullName evidence="14">DUF1211 domain-containing membrane protein</fullName>
    </submittedName>
</protein>
<comment type="caution">
    <text evidence="15">The sequence shown here is derived from an EMBL/GenBank/DDBJ whole genome shotgun (WGS) entry which is preliminary data.</text>
</comment>
<dbReference type="EMBL" id="JQCB01000008">
    <property type="protein sequence ID" value="KRN95481.1"/>
    <property type="molecule type" value="Genomic_DNA"/>
</dbReference>
<organism evidence="15 16">
    <name type="scientific">Furfurilactobacillus siliginis</name>
    <dbReference type="NCBI Taxonomy" id="348151"/>
    <lineage>
        <taxon>Bacteria</taxon>
        <taxon>Bacillati</taxon>
        <taxon>Bacillota</taxon>
        <taxon>Bacilli</taxon>
        <taxon>Lactobacillales</taxon>
        <taxon>Lactobacillaceae</taxon>
        <taxon>Furfurilactobacillus</taxon>
    </lineage>
</organism>
<dbReference type="OrthoDB" id="7626281at2"/>
<keyword evidence="3" id="KW-0813">Transport</keyword>
<dbReference type="PATRIC" id="fig|348151.3.peg.1995"/>
<evidence type="ECO:0000256" key="2">
    <source>
        <dbReference type="ARBA" id="ARBA00006920"/>
    </source>
</evidence>
<proteinExistence type="inferred from homology"/>
<dbReference type="InterPro" id="IPR010617">
    <property type="entry name" value="TMEM175-like"/>
</dbReference>
<feature type="transmembrane region" description="Helical" evidence="13">
    <location>
        <begin position="71"/>
        <end position="97"/>
    </location>
</feature>
<feature type="transmembrane region" description="Helical" evidence="13">
    <location>
        <begin position="103"/>
        <end position="127"/>
    </location>
</feature>
<name>A0A0R2L104_9LACO</name>
<comment type="catalytic activity">
    <reaction evidence="12">
        <text>K(+)(in) = K(+)(out)</text>
        <dbReference type="Rhea" id="RHEA:29463"/>
        <dbReference type="ChEBI" id="CHEBI:29103"/>
    </reaction>
</comment>
<evidence type="ECO:0000256" key="7">
    <source>
        <dbReference type="ARBA" id="ARBA00022958"/>
    </source>
</evidence>
<dbReference type="AlphaFoldDB" id="A0A0R2L104"/>
<dbReference type="STRING" id="348151.IV55_GL001942"/>
<reference evidence="15 16" key="1">
    <citation type="journal article" date="2015" name="Genome Announc.">
        <title>Expanding the biotechnology potential of lactobacilli through comparative genomics of 213 strains and associated genera.</title>
        <authorList>
            <person name="Sun Z."/>
            <person name="Harris H.M."/>
            <person name="McCann A."/>
            <person name="Guo C."/>
            <person name="Argimon S."/>
            <person name="Zhang W."/>
            <person name="Yang X."/>
            <person name="Jeffery I.B."/>
            <person name="Cooney J.C."/>
            <person name="Kagawa T.F."/>
            <person name="Liu W."/>
            <person name="Song Y."/>
            <person name="Salvetti E."/>
            <person name="Wrobel A."/>
            <person name="Rasinkangas P."/>
            <person name="Parkhill J."/>
            <person name="Rea M.C."/>
            <person name="O'Sullivan O."/>
            <person name="Ritari J."/>
            <person name="Douillard F.P."/>
            <person name="Paul Ross R."/>
            <person name="Yang R."/>
            <person name="Briner A.E."/>
            <person name="Felis G.E."/>
            <person name="de Vos W.M."/>
            <person name="Barrangou R."/>
            <person name="Klaenhammer T.R."/>
            <person name="Caufield P.W."/>
            <person name="Cui Y."/>
            <person name="Zhang H."/>
            <person name="O'Toole P.W."/>
        </authorList>
    </citation>
    <scope>NUCLEOTIDE SEQUENCE [LARGE SCALE GENOMIC DNA]</scope>
    <source>
        <strain evidence="15 16">DSM 22696</strain>
    </source>
</reference>
<evidence type="ECO:0000256" key="11">
    <source>
        <dbReference type="ARBA" id="ARBA00023303"/>
    </source>
</evidence>
<keyword evidence="7" id="KW-0630">Potassium</keyword>
<evidence type="ECO:0000256" key="12">
    <source>
        <dbReference type="ARBA" id="ARBA00034430"/>
    </source>
</evidence>
<evidence type="ECO:0000313" key="17">
    <source>
        <dbReference type="Proteomes" id="UP000321429"/>
    </source>
</evidence>
<feature type="transmembrane region" description="Helical" evidence="13">
    <location>
        <begin position="147"/>
        <end position="172"/>
    </location>
</feature>
<comment type="subcellular location">
    <subcellularLocation>
        <location evidence="1">Membrane</location>
        <topology evidence="1">Multi-pass membrane protein</topology>
    </subcellularLocation>
</comment>
<keyword evidence="16" id="KW-1185">Reference proteome</keyword>
<keyword evidence="10 13" id="KW-0472">Membrane</keyword>
<dbReference type="GO" id="GO:0016020">
    <property type="term" value="C:membrane"/>
    <property type="evidence" value="ECO:0007669"/>
    <property type="project" value="UniProtKB-SubCell"/>
</dbReference>
<evidence type="ECO:0000313" key="16">
    <source>
        <dbReference type="Proteomes" id="UP000051139"/>
    </source>
</evidence>
<keyword evidence="9" id="KW-0406">Ion transport</keyword>
<evidence type="ECO:0000256" key="13">
    <source>
        <dbReference type="SAM" id="Phobius"/>
    </source>
</evidence>
<evidence type="ECO:0000256" key="6">
    <source>
        <dbReference type="ARBA" id="ARBA00022826"/>
    </source>
</evidence>
<evidence type="ECO:0000256" key="5">
    <source>
        <dbReference type="ARBA" id="ARBA00022692"/>
    </source>
</evidence>
<dbReference type="RefSeq" id="WP_057810665.1">
    <property type="nucleotide sequence ID" value="NZ_BJUD01000006.1"/>
</dbReference>
<evidence type="ECO:0000313" key="14">
    <source>
        <dbReference type="EMBL" id="GEK28255.1"/>
    </source>
</evidence>
<keyword evidence="6" id="KW-0631">Potassium channel</keyword>
<feature type="transmembrane region" description="Helical" evidence="13">
    <location>
        <begin position="40"/>
        <end position="59"/>
    </location>
</feature>
<reference evidence="14 17" key="2">
    <citation type="submission" date="2019-07" db="EMBL/GenBank/DDBJ databases">
        <title>Whole genome shotgun sequence of Lactobacillus siliginis NBRC 101315.</title>
        <authorList>
            <person name="Hosoyama A."/>
            <person name="Uohara A."/>
            <person name="Ohji S."/>
            <person name="Ichikawa N."/>
        </authorList>
    </citation>
    <scope>NUCLEOTIDE SEQUENCE [LARGE SCALE GENOMIC DNA]</scope>
    <source>
        <strain evidence="14 17">NBRC 101315</strain>
    </source>
</reference>
<evidence type="ECO:0000256" key="10">
    <source>
        <dbReference type="ARBA" id="ARBA00023136"/>
    </source>
</evidence>
<keyword evidence="4" id="KW-0633">Potassium transport</keyword>
<dbReference type="Pfam" id="PF06736">
    <property type="entry name" value="TMEM175"/>
    <property type="match status" value="1"/>
</dbReference>